<dbReference type="SUPFAM" id="SSF56601">
    <property type="entry name" value="beta-lactamase/transpeptidase-like"/>
    <property type="match status" value="1"/>
</dbReference>
<keyword evidence="3" id="KW-1185">Reference proteome</keyword>
<evidence type="ECO:0000259" key="1">
    <source>
        <dbReference type="Pfam" id="PF00144"/>
    </source>
</evidence>
<accession>A0A4R6WF71</accession>
<dbReference type="InterPro" id="IPR012338">
    <property type="entry name" value="Beta-lactam/transpept-like"/>
</dbReference>
<gene>
    <name evidence="2" type="ORF">A8950_3601</name>
</gene>
<dbReference type="InterPro" id="IPR001466">
    <property type="entry name" value="Beta-lactam-related"/>
</dbReference>
<name>A0A4R6WF71_9PROT</name>
<dbReference type="Proteomes" id="UP000295783">
    <property type="component" value="Unassembled WGS sequence"/>
</dbReference>
<dbReference type="Gene3D" id="3.40.710.10">
    <property type="entry name" value="DD-peptidase/beta-lactamase superfamily"/>
    <property type="match status" value="1"/>
</dbReference>
<dbReference type="EMBL" id="SNYW01000013">
    <property type="protein sequence ID" value="TDQ78545.1"/>
    <property type="molecule type" value="Genomic_DNA"/>
</dbReference>
<evidence type="ECO:0000313" key="3">
    <source>
        <dbReference type="Proteomes" id="UP000295783"/>
    </source>
</evidence>
<dbReference type="RefSeq" id="WP_133615033.1">
    <property type="nucleotide sequence ID" value="NZ_SNYW01000013.1"/>
</dbReference>
<feature type="domain" description="Beta-lactamase-related" evidence="1">
    <location>
        <begin position="83"/>
        <end position="385"/>
    </location>
</feature>
<comment type="caution">
    <text evidence="2">The sequence shown here is derived from an EMBL/GenBank/DDBJ whole genome shotgun (WGS) entry which is preliminary data.</text>
</comment>
<dbReference type="AlphaFoldDB" id="A0A4R6WF71"/>
<dbReference type="InterPro" id="IPR050789">
    <property type="entry name" value="Diverse_Enzym_Activities"/>
</dbReference>
<proteinExistence type="predicted"/>
<dbReference type="PANTHER" id="PTHR43283:SF7">
    <property type="entry name" value="BETA-LACTAMASE-RELATED DOMAIN-CONTAINING PROTEIN"/>
    <property type="match status" value="1"/>
</dbReference>
<protein>
    <recommendedName>
        <fullName evidence="1">Beta-lactamase-related domain-containing protein</fullName>
    </recommendedName>
</protein>
<reference evidence="2 3" key="1">
    <citation type="submission" date="2019-03" db="EMBL/GenBank/DDBJ databases">
        <title>Genomic Encyclopedia of Type Strains, Phase III (KMG-III): the genomes of soil and plant-associated and newly described type strains.</title>
        <authorList>
            <person name="Whitman W."/>
        </authorList>
    </citation>
    <scope>NUCLEOTIDE SEQUENCE [LARGE SCALE GENOMIC DNA]</scope>
    <source>
        <strain evidence="2 3">CGMCC 1.7660</strain>
    </source>
</reference>
<dbReference type="Pfam" id="PF00144">
    <property type="entry name" value="Beta-lactamase"/>
    <property type="match status" value="1"/>
</dbReference>
<dbReference type="OrthoDB" id="9814204at2"/>
<organism evidence="2 3">
    <name type="scientific">Dongia mobilis</name>
    <dbReference type="NCBI Taxonomy" id="578943"/>
    <lineage>
        <taxon>Bacteria</taxon>
        <taxon>Pseudomonadati</taxon>
        <taxon>Pseudomonadota</taxon>
        <taxon>Alphaproteobacteria</taxon>
        <taxon>Rhodospirillales</taxon>
        <taxon>Dongiaceae</taxon>
        <taxon>Dongia</taxon>
    </lineage>
</organism>
<evidence type="ECO:0000313" key="2">
    <source>
        <dbReference type="EMBL" id="TDQ78545.1"/>
    </source>
</evidence>
<dbReference type="PANTHER" id="PTHR43283">
    <property type="entry name" value="BETA-LACTAMASE-RELATED"/>
    <property type="match status" value="1"/>
</dbReference>
<sequence>MAEQPTRIIRRGDIPREDWDRAPWNRWSFQHLREILPSAEVWRGDGPVAELKRRPQNLGDIRFSSARGDISVAGFLDHSHTDGFIVLHRGEVVFERYMNGMTERSLHLSQSVAKSFCGALVGIAAAAGAVDPQKPVTHYLPELKATAYDGALVQHILDMGSGVAYSEEYTDPYSDVGRTDVASGWKQKPKGDTRDWPRSMWQQVLTLKKREAEHGSRFNYRSIETDVLAFMLERVSGLRLPELLSREIWQKMGMEEGAYYTIDPEGYALADGGLNACLRDYARFGQMVAQDGFYNDRQVVPEAWIRETRRGNPDLFGADYRATMPRGAYRNQFWIEDFEKPVLECHGVFGQWIHSDPEHDLVIAKLSSWPDFLDDAQFLEARAAAHAIKRALIHG</sequence>